<dbReference type="GO" id="GO:0034450">
    <property type="term" value="F:ubiquitin-ubiquitin ligase activity"/>
    <property type="evidence" value="ECO:0007669"/>
    <property type="project" value="InterPro"/>
</dbReference>
<dbReference type="InterPro" id="IPR019474">
    <property type="entry name" value="Ub_conjug_fac_E4_core"/>
</dbReference>
<keyword evidence="9" id="KW-0808">Transferase</keyword>
<keyword evidence="11" id="KW-0007">Acetylation</keyword>
<feature type="domain" description="U-box" evidence="18">
    <location>
        <begin position="1321"/>
        <end position="1394"/>
    </location>
</feature>
<feature type="compositionally biased region" description="Basic and acidic residues" evidence="17">
    <location>
        <begin position="1372"/>
        <end position="1396"/>
    </location>
</feature>
<evidence type="ECO:0000256" key="9">
    <source>
        <dbReference type="ARBA" id="ARBA00022679"/>
    </source>
</evidence>
<evidence type="ECO:0000256" key="6">
    <source>
        <dbReference type="ARBA" id="ARBA00012483"/>
    </source>
</evidence>
<evidence type="ECO:0000256" key="11">
    <source>
        <dbReference type="ARBA" id="ARBA00022990"/>
    </source>
</evidence>
<dbReference type="SUPFAM" id="SSF57850">
    <property type="entry name" value="RING/U-box"/>
    <property type="match status" value="1"/>
</dbReference>
<dbReference type="GO" id="GO:0036503">
    <property type="term" value="P:ERAD pathway"/>
    <property type="evidence" value="ECO:0007669"/>
    <property type="project" value="InterPro"/>
</dbReference>
<dbReference type="GO" id="GO:0000209">
    <property type="term" value="P:protein polyubiquitination"/>
    <property type="evidence" value="ECO:0007669"/>
    <property type="project" value="TreeGrafter"/>
</dbReference>
<comment type="catalytic activity">
    <reaction evidence="1">
        <text>S-ubiquitinyl-[E2 ubiquitin-conjugating enzyme]-L-cysteine + [acceptor protein]-L-lysine = [E2 ubiquitin-conjugating enzyme]-L-cysteine + N(6)-ubiquitinyl-[acceptor protein]-L-lysine.</text>
        <dbReference type="EC" id="2.3.2.27"/>
    </reaction>
</comment>
<sequence>MPGPHVGVLQIRRRRLARLAALSGAGSAPSPASPPVTPGASMPSPDLQTSSQARFSPAPVPRSSTEPSTPEVANTNKEPNYSDGVKSEVDDQSKIPADGLIVTEKTENNLLDEMPDTKMTDLSQTRQYNSFDSMGEDTLLSCGSVRVASLPQSTVGGSEGASTREDSTSRSISPAQFAEPSPVRPRPSNASPSCSRRSLSMEVDDVSERNSQSEPQQEPMEVDDNDNTTASPARKIHRSRTVSCTELTEEQLRNIIAKILQVSWSEDSAGGIFVPSVAASLLDNPKLSLDEIASEALMDVITQIADGSDPLNQKLIAITETTKRPSEDCGDDMLTSGPLDEMPDTKMTDLSQTRQYNSFDSMGEDTLLSCGSVRVASLPQSTVGGSEGASTREDSTSRSISPAQFAEPSPVRPRPSNASPSCSRRSLSMEVDDVSERNSQSEPQQEPMEVDDNDNTTASPARKIHRSRTVSCTELTEEQLRNIIAKILQVSWSEDSAGGIFVPSVAASLLDNPKLSLDEIASEALMDVITQIADGSDPLNQKLIAITETTKRPSEDCGDDMLTSGPLGSETEADKADCPAPSLPLPKTIPTQGLAVSYIVRFYTNINSYEREHSKKSSEPPLSDLLQSLRTLLVNHLVLVLQGKFDLEKCRKSALLPYMLVVSPPTGLIPELLLATYNDKEVFEEPVPRPRHHRRRPGDRACQLPWTLLCENPRLAERLFATGSGDRSLAFALQREVEASRNTLHNICHNILLCPDAREPLLNYFAALLQRNERRAQLQTDERSLAGDGFMLNVCSVLQLLSVRIKLERVYPLYTFQPDSWVNVRDETRLYFTAQEAQDWLDSLNKDPAHKWPEAKFQTVCWFLTLHMHHVALIPALHTHQRRIRAFRDLQKVIEELMAAEPQWRNSFSALRNRELLRRWRRQIKRLHRSKQCAETALLEGELMRRSLQFYASACALLTQQLDAARAGGALADAFAATPEWYVEDIAEFMLFAVQYVPQIVADYIEDPIITWLLSAICHSRLFKNPYLVAKIVEVLFVINLSVPLKLKNVYEKFMDHPMSQTALPSALMKFYTDIETTGQSTEFYDKFTIRFHISIILKGMWERPIHKQAIVKESRSGRQFVKFINMLMNDTTFLLDECLTNANFACERIMSACSAVSAVAGCSADAMYVKWRNAHSSPASREPAETVDMLEYLTVEIKEPFLRAELVDRLASMLNFNLQQLCGPKCKNLKVRRPEKYGWEPRRLLSQLVDIYLHLDSPQFHAALAADERSFRKELFEEAAVRLAKSCIKTTTEIERFKALADNAYQIAISNQQKSDEFADAPEEFRDPLMDTLMTDPVYLPSGKIMDRSVILRHLLNSATDPFNRQPLSEDQLRPATELKEKIDQWQREKKASTS</sequence>
<comment type="function">
    <text evidence="13">Ubiquitin-protein ligase that probably functions as an E3 ligase in conjunction with specific E1 and E2 ligases. May also function as an E4 ligase mediating the assembly of polyubiquitin chains on substrates ubiquitinated by another E3 ubiquitin ligase. May regulate myosin assembly in striated muscles together with STUB1 and VCP/p97 by targeting myosin chaperone UNC45B for proteasomal degradation.</text>
</comment>
<evidence type="ECO:0000259" key="18">
    <source>
        <dbReference type="PROSITE" id="PS51698"/>
    </source>
</evidence>
<dbReference type="GO" id="GO:0005634">
    <property type="term" value="C:nucleus"/>
    <property type="evidence" value="ECO:0007669"/>
    <property type="project" value="UniProtKB-SubCell"/>
</dbReference>
<dbReference type="CDD" id="cd16658">
    <property type="entry name" value="RING-Ubox_UBE4B"/>
    <property type="match status" value="1"/>
</dbReference>
<dbReference type="PROSITE" id="PS51698">
    <property type="entry name" value="U_BOX"/>
    <property type="match status" value="1"/>
</dbReference>
<evidence type="ECO:0000256" key="13">
    <source>
        <dbReference type="ARBA" id="ARBA00056267"/>
    </source>
</evidence>
<dbReference type="FunFam" id="3.30.40.10:FF:000060">
    <property type="entry name" value="ubiquitin conjugation factor E4 B"/>
    <property type="match status" value="1"/>
</dbReference>
<evidence type="ECO:0000256" key="14">
    <source>
        <dbReference type="ARBA" id="ARBA00072779"/>
    </source>
</evidence>
<feature type="region of interest" description="Disordered" evidence="17">
    <location>
        <begin position="1364"/>
        <end position="1396"/>
    </location>
</feature>
<organism evidence="19">
    <name type="scientific">Heliothis virescens</name>
    <name type="common">Tobacco budworm moth</name>
    <dbReference type="NCBI Taxonomy" id="7102"/>
    <lineage>
        <taxon>Eukaryota</taxon>
        <taxon>Metazoa</taxon>
        <taxon>Ecdysozoa</taxon>
        <taxon>Arthropoda</taxon>
        <taxon>Hexapoda</taxon>
        <taxon>Insecta</taxon>
        <taxon>Pterygota</taxon>
        <taxon>Neoptera</taxon>
        <taxon>Endopterygota</taxon>
        <taxon>Lepidoptera</taxon>
        <taxon>Glossata</taxon>
        <taxon>Ditrysia</taxon>
        <taxon>Noctuoidea</taxon>
        <taxon>Noctuidae</taxon>
        <taxon>Heliothinae</taxon>
        <taxon>Heliothis</taxon>
    </lineage>
</organism>
<feature type="compositionally biased region" description="Low complexity" evidence="17">
    <location>
        <begin position="20"/>
        <end position="30"/>
    </location>
</feature>
<evidence type="ECO:0000256" key="8">
    <source>
        <dbReference type="ARBA" id="ARBA00022553"/>
    </source>
</evidence>
<feature type="region of interest" description="Disordered" evidence="17">
    <location>
        <begin position="322"/>
        <end position="346"/>
    </location>
</feature>
<keyword evidence="12" id="KW-0539">Nucleus</keyword>
<evidence type="ECO:0000256" key="3">
    <source>
        <dbReference type="ARBA" id="ARBA00004496"/>
    </source>
</evidence>
<dbReference type="UniPathway" id="UPA00143"/>
<dbReference type="GO" id="GO:0006511">
    <property type="term" value="P:ubiquitin-dependent protein catabolic process"/>
    <property type="evidence" value="ECO:0007669"/>
    <property type="project" value="InterPro"/>
</dbReference>
<evidence type="ECO:0000256" key="2">
    <source>
        <dbReference type="ARBA" id="ARBA00004123"/>
    </source>
</evidence>
<feature type="region of interest" description="Disordered" evidence="17">
    <location>
        <begin position="20"/>
        <end position="137"/>
    </location>
</feature>
<dbReference type="SMART" id="SM00504">
    <property type="entry name" value="Ubox"/>
    <property type="match status" value="1"/>
</dbReference>
<keyword evidence="10" id="KW-0833">Ubl conjugation pathway</keyword>
<keyword evidence="7" id="KW-0963">Cytoplasm</keyword>
<evidence type="ECO:0000256" key="5">
    <source>
        <dbReference type="ARBA" id="ARBA00007434"/>
    </source>
</evidence>
<dbReference type="Pfam" id="PF04564">
    <property type="entry name" value="U-box"/>
    <property type="match status" value="1"/>
</dbReference>
<feature type="compositionally biased region" description="Polar residues" evidence="17">
    <location>
        <begin position="416"/>
        <end position="426"/>
    </location>
</feature>
<evidence type="ECO:0000256" key="15">
    <source>
        <dbReference type="ARBA" id="ARBA00081821"/>
    </source>
</evidence>
<dbReference type="Pfam" id="PF10408">
    <property type="entry name" value="Ufd2P_core"/>
    <property type="match status" value="1"/>
</dbReference>
<gene>
    <name evidence="19" type="ORF">B5V51_12053</name>
</gene>
<comment type="subcellular location">
    <subcellularLocation>
        <location evidence="3">Cytoplasm</location>
    </subcellularLocation>
    <subcellularLocation>
        <location evidence="2">Nucleus</location>
    </subcellularLocation>
</comment>
<evidence type="ECO:0000256" key="16">
    <source>
        <dbReference type="ARBA" id="ARBA00083610"/>
    </source>
</evidence>
<dbReference type="InterPro" id="IPR013083">
    <property type="entry name" value="Znf_RING/FYVE/PHD"/>
</dbReference>
<evidence type="ECO:0000256" key="7">
    <source>
        <dbReference type="ARBA" id="ARBA00022490"/>
    </source>
</evidence>
<evidence type="ECO:0000313" key="19">
    <source>
        <dbReference type="EMBL" id="PCG75223.1"/>
    </source>
</evidence>
<dbReference type="InterPro" id="IPR045132">
    <property type="entry name" value="UBE4"/>
</dbReference>
<proteinExistence type="inferred from homology"/>
<dbReference type="GO" id="GO:0005737">
    <property type="term" value="C:cytoplasm"/>
    <property type="evidence" value="ECO:0007669"/>
    <property type="project" value="UniProtKB-SubCell"/>
</dbReference>
<comment type="caution">
    <text evidence="19">The sequence shown here is derived from an EMBL/GenBank/DDBJ whole genome shotgun (WGS) entry which is preliminary data.</text>
</comment>
<accession>A0A2A4JUR1</accession>
<feature type="region of interest" description="Disordered" evidence="17">
    <location>
        <begin position="379"/>
        <end position="468"/>
    </location>
</feature>
<dbReference type="PANTHER" id="PTHR13931">
    <property type="entry name" value="UBIQUITINATION FACTOR E4"/>
    <property type="match status" value="1"/>
</dbReference>
<comment type="similarity">
    <text evidence="5">Belongs to the ubiquitin conjugation factor E4 family.</text>
</comment>
<evidence type="ECO:0000256" key="10">
    <source>
        <dbReference type="ARBA" id="ARBA00022786"/>
    </source>
</evidence>
<reference evidence="19" key="1">
    <citation type="submission" date="2017-09" db="EMBL/GenBank/DDBJ databases">
        <title>Contemporary evolution of a Lepidopteran species, Heliothis virescens, in response to modern agricultural practices.</title>
        <authorList>
            <person name="Fritz M.L."/>
            <person name="Deyonke A.M."/>
            <person name="Papanicolaou A."/>
            <person name="Micinski S."/>
            <person name="Westbrook J."/>
            <person name="Gould F."/>
        </authorList>
    </citation>
    <scope>NUCLEOTIDE SEQUENCE [LARGE SCALE GENOMIC DNA]</scope>
    <source>
        <strain evidence="19">HvINT-</strain>
        <tissue evidence="19">Whole body</tissue>
    </source>
</reference>
<feature type="region of interest" description="Disordered" evidence="17">
    <location>
        <begin position="551"/>
        <end position="578"/>
    </location>
</feature>
<dbReference type="EC" id="2.3.2.27" evidence="6"/>
<evidence type="ECO:0000256" key="4">
    <source>
        <dbReference type="ARBA" id="ARBA00004906"/>
    </source>
</evidence>
<feature type="region of interest" description="Disordered" evidence="17">
    <location>
        <begin position="151"/>
        <end position="240"/>
    </location>
</feature>
<evidence type="ECO:0000256" key="1">
    <source>
        <dbReference type="ARBA" id="ARBA00000900"/>
    </source>
</evidence>
<evidence type="ECO:0000256" key="12">
    <source>
        <dbReference type="ARBA" id="ARBA00023242"/>
    </source>
</evidence>
<dbReference type="STRING" id="7102.A0A2A4JUR1"/>
<comment type="pathway">
    <text evidence="4">Protein modification; protein ubiquitination.</text>
</comment>
<protein>
    <recommendedName>
        <fullName evidence="14">Ubiquitin conjugation factor E4 B</fullName>
        <ecNumber evidence="6">2.3.2.27</ecNumber>
    </recommendedName>
    <alternativeName>
        <fullName evidence="16">RING-type E3 ubiquitin transferase E4 B</fullName>
    </alternativeName>
    <alternativeName>
        <fullName evidence="15">Ubiquitin fusion degradation protein 2</fullName>
    </alternativeName>
</protein>
<feature type="compositionally biased region" description="Polar residues" evidence="17">
    <location>
        <begin position="62"/>
        <end position="79"/>
    </location>
</feature>
<dbReference type="GO" id="GO:0000151">
    <property type="term" value="C:ubiquitin ligase complex"/>
    <property type="evidence" value="ECO:0007669"/>
    <property type="project" value="InterPro"/>
</dbReference>
<dbReference type="PANTHER" id="PTHR13931:SF2">
    <property type="entry name" value="UBIQUITIN CONJUGATION FACTOR E4 B"/>
    <property type="match status" value="1"/>
</dbReference>
<dbReference type="EMBL" id="NWSH01000622">
    <property type="protein sequence ID" value="PCG75223.1"/>
    <property type="molecule type" value="Genomic_DNA"/>
</dbReference>
<dbReference type="InterPro" id="IPR003613">
    <property type="entry name" value="Ubox_domain"/>
</dbReference>
<dbReference type="Gene3D" id="3.30.40.10">
    <property type="entry name" value="Zinc/RING finger domain, C3HC4 (zinc finger)"/>
    <property type="match status" value="1"/>
</dbReference>
<name>A0A2A4JUR1_HELVI</name>
<feature type="compositionally biased region" description="Polar residues" evidence="17">
    <location>
        <begin position="188"/>
        <end position="198"/>
    </location>
</feature>
<keyword evidence="8" id="KW-0597">Phosphoprotein</keyword>
<feature type="compositionally biased region" description="Polar residues" evidence="17">
    <location>
        <begin position="120"/>
        <end position="132"/>
    </location>
</feature>
<evidence type="ECO:0000256" key="17">
    <source>
        <dbReference type="SAM" id="MobiDB-lite"/>
    </source>
</evidence>